<keyword evidence="1" id="KW-0675">Receptor</keyword>
<reference evidence="1" key="2">
    <citation type="submission" date="2014-07" db="EMBL/GenBank/DDBJ databases">
        <authorList>
            <person name="Hull J."/>
        </authorList>
    </citation>
    <scope>NUCLEOTIDE SEQUENCE</scope>
</reference>
<gene>
    <name evidence="1" type="primary">FCRLB_3</name>
    <name evidence="1" type="ORF">CM83_10424</name>
</gene>
<evidence type="ECO:0000313" key="1">
    <source>
        <dbReference type="EMBL" id="JAG22937.1"/>
    </source>
</evidence>
<reference evidence="1" key="1">
    <citation type="journal article" date="2014" name="PLoS ONE">
        <title>Transcriptome-Based Identification of ABC Transporters in the Western Tarnished Plant Bug Lygus hesperus.</title>
        <authorList>
            <person name="Hull J.J."/>
            <person name="Chaney K."/>
            <person name="Geib S.M."/>
            <person name="Fabrick J.A."/>
            <person name="Brent C.S."/>
            <person name="Walsh D."/>
            <person name="Lavine L.C."/>
        </authorList>
    </citation>
    <scope>NUCLEOTIDE SEQUENCE</scope>
</reference>
<dbReference type="EMBL" id="GBHO01020667">
    <property type="protein sequence ID" value="JAG22937.1"/>
    <property type="molecule type" value="Transcribed_RNA"/>
</dbReference>
<sequence>MTGSNFNRRWRQIIQQVAILDCTTSCAEDCERSQQCLFWPTVHHHTTIFSTTTLHLVHNFVLALSTFVQYILHHSSVAAPSPSLSTTASALSACPCPCPSASASALSTSMLSISVASPSPSSSSSIGNCVSSGTTVVDDATVASNPPSCSPPHTLLHPFLCLQSHTLVTLKEYYKYAFQSKQPTALQDSDSYPTLPTTTHDGSPNLPVPVKRRFLFRKNPIDITTLQDSLPLRLKCSDCKRKPEGPLDRNTSRFCMECSLVCYAATSKMYAVCNHCFRSGCVSLCVRVHVPAGSRTGKHLHTHTHISHSFHEKQAILRHRSVTQLVEFYFKKVGNFTPHPASACSILNLHTEALPALKNIASSPPLLKPSYAKSKLRDGCSVHTAVQSLPNPTSTSLPSIGNSIFLPDDDEPLSNARWSSSLWSHKRD</sequence>
<protein>
    <submittedName>
        <fullName evidence="1">Fc receptor-like B</fullName>
    </submittedName>
</protein>
<accession>A0A0A9XQB5</accession>
<dbReference type="AlphaFoldDB" id="A0A0A9XQB5"/>
<proteinExistence type="predicted"/>
<organism evidence="1">
    <name type="scientific">Lygus hesperus</name>
    <name type="common">Western plant bug</name>
    <dbReference type="NCBI Taxonomy" id="30085"/>
    <lineage>
        <taxon>Eukaryota</taxon>
        <taxon>Metazoa</taxon>
        <taxon>Ecdysozoa</taxon>
        <taxon>Arthropoda</taxon>
        <taxon>Hexapoda</taxon>
        <taxon>Insecta</taxon>
        <taxon>Pterygota</taxon>
        <taxon>Neoptera</taxon>
        <taxon>Paraneoptera</taxon>
        <taxon>Hemiptera</taxon>
        <taxon>Heteroptera</taxon>
        <taxon>Panheteroptera</taxon>
        <taxon>Cimicomorpha</taxon>
        <taxon>Miridae</taxon>
        <taxon>Mirini</taxon>
        <taxon>Lygus</taxon>
    </lineage>
</organism>
<name>A0A0A9XQB5_LYGHE</name>